<dbReference type="KEGG" id="hazt:108673463"/>
<dbReference type="InterPro" id="IPR014752">
    <property type="entry name" value="Arrestin-like_C"/>
</dbReference>
<dbReference type="OMA" id="CINAETE"/>
<dbReference type="GO" id="GO:0005737">
    <property type="term" value="C:cytoplasm"/>
    <property type="evidence" value="ECO:0007669"/>
    <property type="project" value="TreeGrafter"/>
</dbReference>
<sequence length="303" mass="34010">MGIEDISVLLEPHQDIYFPGQAVMGQVKVQSSSDTSCRAILVEFKGKAKVHWTVKEGDNTKHFISRERYFEFNTSLWSSHFSEKLPSGNHAWPFNFQLPFNIPSSFEGTVGYIRYSIKANADIPMGVDHKKKIFISINCPFDLNYSEAAKVPLVIQTTDTSCCLCCVKGPVDINVKCEHSGAVVGEGYRVRGEVTNNGSKVVGSTVVALYQHVTYHAENHTEKSESLVVKLTKGPLAPGDSFFFEDEPLVVPPVVPGLQHCKIMRLRYVFKCLPFLPCLTYEGYSLSERKDDDEMERVDEDEL</sequence>
<name>A0A8B7NV09_HYAAZ</name>
<evidence type="ECO:0000259" key="3">
    <source>
        <dbReference type="Pfam" id="PF02752"/>
    </source>
</evidence>
<dbReference type="GeneID" id="108673463"/>
<dbReference type="SUPFAM" id="SSF81296">
    <property type="entry name" value="E set domains"/>
    <property type="match status" value="2"/>
</dbReference>
<dbReference type="InterPro" id="IPR011021">
    <property type="entry name" value="Arrestin-like_N"/>
</dbReference>
<evidence type="ECO:0000313" key="4">
    <source>
        <dbReference type="Proteomes" id="UP000694843"/>
    </source>
</evidence>
<keyword evidence="4" id="KW-1185">Reference proteome</keyword>
<protein>
    <submittedName>
        <fullName evidence="5">Arrestin domain-containing protein 17-like</fullName>
    </submittedName>
</protein>
<dbReference type="PANTHER" id="PTHR11188:SF176">
    <property type="entry name" value="ARRESTIN DOMAIN-CONTAINING PROTEIN 1"/>
    <property type="match status" value="1"/>
</dbReference>
<feature type="domain" description="Arrestin C-terminal-like" evidence="3">
    <location>
        <begin position="168"/>
        <end position="277"/>
    </location>
</feature>
<dbReference type="Gene3D" id="2.60.40.640">
    <property type="match status" value="2"/>
</dbReference>
<organism evidence="4 5">
    <name type="scientific">Hyalella azteca</name>
    <name type="common">Amphipod</name>
    <dbReference type="NCBI Taxonomy" id="294128"/>
    <lineage>
        <taxon>Eukaryota</taxon>
        <taxon>Metazoa</taxon>
        <taxon>Ecdysozoa</taxon>
        <taxon>Arthropoda</taxon>
        <taxon>Crustacea</taxon>
        <taxon>Multicrustacea</taxon>
        <taxon>Malacostraca</taxon>
        <taxon>Eumalacostraca</taxon>
        <taxon>Peracarida</taxon>
        <taxon>Amphipoda</taxon>
        <taxon>Senticaudata</taxon>
        <taxon>Talitrida</taxon>
        <taxon>Talitroidea</taxon>
        <taxon>Hyalellidae</taxon>
        <taxon>Hyalella</taxon>
    </lineage>
</organism>
<reference evidence="5" key="1">
    <citation type="submission" date="2025-08" db="UniProtKB">
        <authorList>
            <consortium name="RefSeq"/>
        </authorList>
    </citation>
    <scope>IDENTIFICATION</scope>
    <source>
        <tissue evidence="5">Whole organism</tissue>
    </source>
</reference>
<dbReference type="OrthoDB" id="2333384at2759"/>
<dbReference type="RefSeq" id="XP_018016791.1">
    <property type="nucleotide sequence ID" value="XM_018161302.2"/>
</dbReference>
<evidence type="ECO:0000259" key="2">
    <source>
        <dbReference type="Pfam" id="PF00339"/>
    </source>
</evidence>
<dbReference type="PANTHER" id="PTHR11188">
    <property type="entry name" value="ARRESTIN DOMAIN CONTAINING PROTEIN"/>
    <property type="match status" value="1"/>
</dbReference>
<comment type="similarity">
    <text evidence="1">Belongs to the arrestin family.</text>
</comment>
<dbReference type="InterPro" id="IPR050357">
    <property type="entry name" value="Arrestin_domain-protein"/>
</dbReference>
<feature type="domain" description="Arrestin-like N-terminal" evidence="2">
    <location>
        <begin position="10"/>
        <end position="144"/>
    </location>
</feature>
<dbReference type="AlphaFoldDB" id="A0A8B7NV09"/>
<dbReference type="GO" id="GO:0015031">
    <property type="term" value="P:protein transport"/>
    <property type="evidence" value="ECO:0007669"/>
    <property type="project" value="TreeGrafter"/>
</dbReference>
<proteinExistence type="inferred from homology"/>
<gene>
    <name evidence="5" type="primary">LOC108673463</name>
</gene>
<dbReference type="Pfam" id="PF00339">
    <property type="entry name" value="Arrestin_N"/>
    <property type="match status" value="1"/>
</dbReference>
<evidence type="ECO:0000313" key="5">
    <source>
        <dbReference type="RefSeq" id="XP_018016791.1"/>
    </source>
</evidence>
<evidence type="ECO:0000256" key="1">
    <source>
        <dbReference type="ARBA" id="ARBA00005298"/>
    </source>
</evidence>
<dbReference type="Pfam" id="PF02752">
    <property type="entry name" value="Arrestin_C"/>
    <property type="match status" value="1"/>
</dbReference>
<dbReference type="InterPro" id="IPR014756">
    <property type="entry name" value="Ig_E-set"/>
</dbReference>
<dbReference type="InterPro" id="IPR011022">
    <property type="entry name" value="Arrestin_C-like"/>
</dbReference>
<accession>A0A8B7NV09</accession>
<dbReference type="Proteomes" id="UP000694843">
    <property type="component" value="Unplaced"/>
</dbReference>